<evidence type="ECO:0000259" key="4">
    <source>
        <dbReference type="PROSITE" id="PS50043"/>
    </source>
</evidence>
<evidence type="ECO:0000259" key="5">
    <source>
        <dbReference type="PROSITE" id="PS50110"/>
    </source>
</evidence>
<dbReference type="InterPro" id="IPR000792">
    <property type="entry name" value="Tscrpt_reg_LuxR_C"/>
</dbReference>
<evidence type="ECO:0000256" key="1">
    <source>
        <dbReference type="ARBA" id="ARBA00022553"/>
    </source>
</evidence>
<dbReference type="Proteomes" id="UP000195569">
    <property type="component" value="Unassembled WGS sequence"/>
</dbReference>
<dbReference type="PANTHER" id="PTHR45566">
    <property type="entry name" value="HTH-TYPE TRANSCRIPTIONAL REGULATOR YHJB-RELATED"/>
    <property type="match status" value="1"/>
</dbReference>
<dbReference type="SUPFAM" id="SSF52172">
    <property type="entry name" value="CheY-like"/>
    <property type="match status" value="1"/>
</dbReference>
<dbReference type="PROSITE" id="PS00622">
    <property type="entry name" value="HTH_LUXR_1"/>
    <property type="match status" value="1"/>
</dbReference>
<dbReference type="InterPro" id="IPR016032">
    <property type="entry name" value="Sig_transdc_resp-reg_C-effctor"/>
</dbReference>
<evidence type="ECO:0000313" key="7">
    <source>
        <dbReference type="Proteomes" id="UP000195569"/>
    </source>
</evidence>
<evidence type="ECO:0000313" key="6">
    <source>
        <dbReference type="EMBL" id="SIT35344.1"/>
    </source>
</evidence>
<accession>A0A1N7RJW4</accession>
<feature type="modified residue" description="4-aspartylphosphate" evidence="3">
    <location>
        <position position="74"/>
    </location>
</feature>
<proteinExistence type="predicted"/>
<feature type="domain" description="HTH luxR-type" evidence="4">
    <location>
        <begin position="162"/>
        <end position="227"/>
    </location>
</feature>
<dbReference type="CDD" id="cd06170">
    <property type="entry name" value="LuxR_C_like"/>
    <property type="match status" value="1"/>
</dbReference>
<dbReference type="Pfam" id="PF00196">
    <property type="entry name" value="GerE"/>
    <property type="match status" value="1"/>
</dbReference>
<dbReference type="Pfam" id="PF00072">
    <property type="entry name" value="Response_reg"/>
    <property type="match status" value="1"/>
</dbReference>
<reference evidence="6" key="1">
    <citation type="submission" date="2016-12" db="EMBL/GenBank/DDBJ databases">
        <authorList>
            <person name="Moulin L."/>
        </authorList>
    </citation>
    <scope>NUCLEOTIDE SEQUENCE [LARGE SCALE GENOMIC DNA]</scope>
    <source>
        <strain evidence="6">STM 7183</strain>
    </source>
</reference>
<dbReference type="InterPro" id="IPR001789">
    <property type="entry name" value="Sig_transdc_resp-reg_receiver"/>
</dbReference>
<dbReference type="PRINTS" id="PR00038">
    <property type="entry name" value="HTHLUXR"/>
</dbReference>
<dbReference type="PROSITE" id="PS50110">
    <property type="entry name" value="RESPONSE_REGULATORY"/>
    <property type="match status" value="1"/>
</dbReference>
<keyword evidence="1 3" id="KW-0597">Phosphoprotein</keyword>
<dbReference type="AlphaFoldDB" id="A0A1N7RJW4"/>
<dbReference type="PROSITE" id="PS50043">
    <property type="entry name" value="HTH_LUXR_2"/>
    <property type="match status" value="1"/>
</dbReference>
<keyword evidence="7" id="KW-1185">Reference proteome</keyword>
<dbReference type="InterPro" id="IPR051015">
    <property type="entry name" value="EvgA-like"/>
</dbReference>
<dbReference type="SMART" id="SM00421">
    <property type="entry name" value="HTH_LUXR"/>
    <property type="match status" value="1"/>
</dbReference>
<protein>
    <submittedName>
        <fullName evidence="6">Transcriptional regulator</fullName>
    </submittedName>
</protein>
<gene>
    <name evidence="6" type="ORF">BN2476_30002</name>
</gene>
<evidence type="ECO:0000256" key="3">
    <source>
        <dbReference type="PROSITE-ProRule" id="PRU00169"/>
    </source>
</evidence>
<organism evidence="6 7">
    <name type="scientific">Paraburkholderia piptadeniae</name>
    <dbReference type="NCBI Taxonomy" id="1701573"/>
    <lineage>
        <taxon>Bacteria</taxon>
        <taxon>Pseudomonadati</taxon>
        <taxon>Pseudomonadota</taxon>
        <taxon>Betaproteobacteria</taxon>
        <taxon>Burkholderiales</taxon>
        <taxon>Burkholderiaceae</taxon>
        <taxon>Paraburkholderia</taxon>
    </lineage>
</organism>
<dbReference type="Gene3D" id="3.40.50.2300">
    <property type="match status" value="1"/>
</dbReference>
<dbReference type="CDD" id="cd17535">
    <property type="entry name" value="REC_NarL-like"/>
    <property type="match status" value="1"/>
</dbReference>
<comment type="caution">
    <text evidence="6">The sequence shown here is derived from an EMBL/GenBank/DDBJ whole genome shotgun (WGS) entry which is preliminary data.</text>
</comment>
<dbReference type="GO" id="GO:0006355">
    <property type="term" value="P:regulation of DNA-templated transcription"/>
    <property type="evidence" value="ECO:0007669"/>
    <property type="project" value="InterPro"/>
</dbReference>
<dbReference type="GO" id="GO:0003677">
    <property type="term" value="F:DNA binding"/>
    <property type="evidence" value="ECO:0007669"/>
    <property type="project" value="UniProtKB-KW"/>
</dbReference>
<dbReference type="GO" id="GO:0000160">
    <property type="term" value="P:phosphorelay signal transduction system"/>
    <property type="evidence" value="ECO:0007669"/>
    <property type="project" value="InterPro"/>
</dbReference>
<name>A0A1N7RJW4_9BURK</name>
<dbReference type="InterPro" id="IPR011006">
    <property type="entry name" value="CheY-like_superfamily"/>
</dbReference>
<sequence>MSGVREIDERAIKKISGEQALASILIVDDHPAFRLVIKTHLLQMLGTQEVFEADNGQAAMEMARQFAPDLTILDLDIPRINGLDVLSRLKAAHPGMRVLILSSHDAATFVTRAMRAGAQGFVSKSQDVKEIMRSVEAVLSGYSVFPVVPSMNGSGSAHAVTEANKLDMLSDKELVILQMLAKGMSNKSIGDALFISNKTVSSHKTRLMNKVGVQTLVELVDFARRCGITAAQQ</sequence>
<dbReference type="InterPro" id="IPR058245">
    <property type="entry name" value="NreC/VraR/RcsB-like_REC"/>
</dbReference>
<dbReference type="PANTHER" id="PTHR45566:SF2">
    <property type="entry name" value="NARL SUBFAMILY"/>
    <property type="match status" value="1"/>
</dbReference>
<dbReference type="SMART" id="SM00448">
    <property type="entry name" value="REC"/>
    <property type="match status" value="1"/>
</dbReference>
<evidence type="ECO:0000256" key="2">
    <source>
        <dbReference type="ARBA" id="ARBA00023125"/>
    </source>
</evidence>
<feature type="domain" description="Response regulatory" evidence="5">
    <location>
        <begin position="23"/>
        <end position="139"/>
    </location>
</feature>
<keyword evidence="2" id="KW-0238">DNA-binding</keyword>
<dbReference type="EMBL" id="CYGY02000003">
    <property type="protein sequence ID" value="SIT35344.1"/>
    <property type="molecule type" value="Genomic_DNA"/>
</dbReference>
<dbReference type="SUPFAM" id="SSF46894">
    <property type="entry name" value="C-terminal effector domain of the bipartite response regulators"/>
    <property type="match status" value="1"/>
</dbReference>